<dbReference type="PROSITE" id="PS51459">
    <property type="entry name" value="FIDO"/>
    <property type="match status" value="1"/>
</dbReference>
<dbReference type="InterPro" id="IPR048770">
    <property type="entry name" value="SoFic-like_C"/>
</dbReference>
<reference evidence="5 6" key="1">
    <citation type="submission" date="2019-01" db="EMBL/GenBank/DDBJ databases">
        <title>Agromyces.</title>
        <authorList>
            <person name="Li J."/>
        </authorList>
    </citation>
    <scope>NUCLEOTIDE SEQUENCE [LARGE SCALE GENOMIC DNA]</scope>
    <source>
        <strain evidence="5 6">DSM 15934</strain>
    </source>
</reference>
<feature type="binding site" evidence="1">
    <location>
        <position position="195"/>
    </location>
    <ligand>
        <name>ATP</name>
        <dbReference type="ChEBI" id="CHEBI:30616"/>
    </ligand>
</feature>
<feature type="binding site" evidence="1">
    <location>
        <position position="69"/>
    </location>
    <ligand>
        <name>ATP</name>
        <dbReference type="ChEBI" id="CHEBI:30616"/>
    </ligand>
</feature>
<keyword evidence="6" id="KW-1185">Reference proteome</keyword>
<evidence type="ECO:0000259" key="4">
    <source>
        <dbReference type="PROSITE" id="PS51459"/>
    </source>
</evidence>
<dbReference type="SUPFAM" id="SSF140931">
    <property type="entry name" value="Fic-like"/>
    <property type="match status" value="1"/>
</dbReference>
<evidence type="ECO:0000256" key="2">
    <source>
        <dbReference type="PIRSR" id="PIRSR640198-1"/>
    </source>
</evidence>
<accession>A0A4Q2L5K4</accession>
<evidence type="ECO:0000313" key="5">
    <source>
        <dbReference type="EMBL" id="RXZ71723.1"/>
    </source>
</evidence>
<dbReference type="Proteomes" id="UP000293865">
    <property type="component" value="Unassembled WGS sequence"/>
</dbReference>
<dbReference type="EMBL" id="SDPN01000010">
    <property type="protein sequence ID" value="RXZ71723.1"/>
    <property type="molecule type" value="Genomic_DNA"/>
</dbReference>
<evidence type="ECO:0000256" key="1">
    <source>
        <dbReference type="PIRSR" id="PIRSR038925-1"/>
    </source>
</evidence>
<feature type="binding site" evidence="1">
    <location>
        <begin position="200"/>
        <end position="206"/>
    </location>
    <ligand>
        <name>ATP</name>
        <dbReference type="ChEBI" id="CHEBI:30616"/>
    </ligand>
</feature>
<keyword evidence="1" id="KW-0067">ATP-binding</keyword>
<gene>
    <name evidence="5" type="ORF">ESP51_07445</name>
</gene>
<proteinExistence type="predicted"/>
<dbReference type="Pfam" id="PF02661">
    <property type="entry name" value="Fic"/>
    <property type="match status" value="1"/>
</dbReference>
<dbReference type="InterPro" id="IPR040198">
    <property type="entry name" value="Fido_containing"/>
</dbReference>
<evidence type="ECO:0000256" key="3">
    <source>
        <dbReference type="PIRSR" id="PIRSR640198-2"/>
    </source>
</evidence>
<dbReference type="InterPro" id="IPR026287">
    <property type="entry name" value="SoFic-like"/>
</dbReference>
<dbReference type="AlphaFoldDB" id="A0A4Q2L5K4"/>
<dbReference type="RefSeq" id="WP_129520269.1">
    <property type="nucleotide sequence ID" value="NZ_SDPN01000010.1"/>
</dbReference>
<name>A0A4Q2L5K4_9MICO</name>
<dbReference type="PIRSF" id="PIRSF038925">
    <property type="entry name" value="AMP-prot_trans"/>
    <property type="match status" value="1"/>
</dbReference>
<protein>
    <submittedName>
        <fullName evidence="5">Fic family protein</fullName>
    </submittedName>
</protein>
<dbReference type="PANTHER" id="PTHR13504:SF35">
    <property type="entry name" value="PROTEIN ADENYLYLTRANSFERASE SOFIC"/>
    <property type="match status" value="1"/>
</dbReference>
<dbReference type="Gene3D" id="1.10.3290.10">
    <property type="entry name" value="Fido-like domain"/>
    <property type="match status" value="1"/>
</dbReference>
<feature type="binding site" evidence="1">
    <location>
        <position position="237"/>
    </location>
    <ligand>
        <name>ATP</name>
        <dbReference type="ChEBI" id="CHEBI:30616"/>
    </ligand>
</feature>
<dbReference type="PANTHER" id="PTHR13504">
    <property type="entry name" value="FIDO DOMAIN-CONTAINING PROTEIN DDB_G0283145"/>
    <property type="match status" value="1"/>
</dbReference>
<sequence length="363" mass="39948">MPWSPTVAYNDLPALPPKADVETKPILKAAIEARASLAALDQAAQRIPNPTVLLNSLPLLEAQASSEIENIVTTADDLFAFAQNEAGATIPATKETLRYRAALFAGIDLIRARPLSTNTAVEVCSMIHGRDVDIRWAPGTFIGNAGTNEAIYTPPSGKAVLSEKLSDWVQFLHSADELDPLIRMAIAHYQFEAIHPFSDGNGRTGRIMNVLMLVEAGVLTHPILYLSRYFIAHREDYYRLLLEVTSKGSWEDWILFVLEGVRRTAESTIAKIDGISELQAEVMTTIRSTTRAGANADLLAVLFEQPYSRIANVVERCHVSRPTATSWLNALVAAGVLYDIKAGRERLFINSAFFDLLVRDEGE</sequence>
<dbReference type="Pfam" id="PF21248">
    <property type="entry name" value="SoFic-like_C"/>
    <property type="match status" value="1"/>
</dbReference>
<dbReference type="GO" id="GO:0005524">
    <property type="term" value="F:ATP binding"/>
    <property type="evidence" value="ECO:0007669"/>
    <property type="project" value="UniProtKB-KW"/>
</dbReference>
<dbReference type="InterPro" id="IPR003812">
    <property type="entry name" value="Fido"/>
</dbReference>
<organism evidence="5 6">
    <name type="scientific">Agromyces albus</name>
    <dbReference type="NCBI Taxonomy" id="205332"/>
    <lineage>
        <taxon>Bacteria</taxon>
        <taxon>Bacillati</taxon>
        <taxon>Actinomycetota</taxon>
        <taxon>Actinomycetes</taxon>
        <taxon>Micrococcales</taxon>
        <taxon>Microbacteriaceae</taxon>
        <taxon>Agromyces</taxon>
    </lineage>
</organism>
<feature type="domain" description="Fido" evidence="4">
    <location>
        <begin position="119"/>
        <end position="259"/>
    </location>
</feature>
<feature type="binding site" evidence="3">
    <location>
        <begin position="199"/>
        <end position="206"/>
    </location>
    <ligand>
        <name>ATP</name>
        <dbReference type="ChEBI" id="CHEBI:30616"/>
    </ligand>
</feature>
<comment type="caution">
    <text evidence="5">The sequence shown here is derived from an EMBL/GenBank/DDBJ whole genome shotgun (WGS) entry which is preliminary data.</text>
</comment>
<dbReference type="OrthoDB" id="9813719at2"/>
<keyword evidence="1" id="KW-0547">Nucleotide-binding</keyword>
<evidence type="ECO:0000313" key="6">
    <source>
        <dbReference type="Proteomes" id="UP000293865"/>
    </source>
</evidence>
<feature type="binding site" evidence="3">
    <location>
        <begin position="237"/>
        <end position="238"/>
    </location>
    <ligand>
        <name>ATP</name>
        <dbReference type="ChEBI" id="CHEBI:30616"/>
    </ligand>
</feature>
<dbReference type="InterPro" id="IPR036597">
    <property type="entry name" value="Fido-like_dom_sf"/>
</dbReference>
<feature type="active site" evidence="2">
    <location>
        <position position="195"/>
    </location>
</feature>
<dbReference type="InterPro" id="IPR025758">
    <property type="entry name" value="Fic/DOC_N"/>
</dbReference>
<dbReference type="Pfam" id="PF13784">
    <property type="entry name" value="Fic_N"/>
    <property type="match status" value="1"/>
</dbReference>